<organism evidence="2 3">
    <name type="scientific">Luteibacter pinisoli</name>
    <dbReference type="NCBI Taxonomy" id="2589080"/>
    <lineage>
        <taxon>Bacteria</taxon>
        <taxon>Pseudomonadati</taxon>
        <taxon>Pseudomonadota</taxon>
        <taxon>Gammaproteobacteria</taxon>
        <taxon>Lysobacterales</taxon>
        <taxon>Rhodanobacteraceae</taxon>
        <taxon>Luteibacter</taxon>
    </lineage>
</organism>
<protein>
    <recommendedName>
        <fullName evidence="4">Cytochrome C</fullName>
    </recommendedName>
</protein>
<sequence>MLRKLLGATLSLSLVWSSAASADQALLVFGGKGHDVFLGCLNCDKYAGNSIQNSYGPYGSKYSETSILNRYSDYGSKYSDTGACNEYANDAPVIVDNAGNYYGKLSLNKYGGQTRNSDIVAWLTAVCSD</sequence>
<dbReference type="AlphaFoldDB" id="A0A4Y5Z372"/>
<evidence type="ECO:0000313" key="3">
    <source>
        <dbReference type="Proteomes" id="UP000316093"/>
    </source>
</evidence>
<evidence type="ECO:0000313" key="2">
    <source>
        <dbReference type="EMBL" id="QDE39802.1"/>
    </source>
</evidence>
<feature type="signal peptide" evidence="1">
    <location>
        <begin position="1"/>
        <end position="22"/>
    </location>
</feature>
<name>A0A4Y5Z372_9GAMM</name>
<gene>
    <name evidence="2" type="ORF">FIV34_11585</name>
</gene>
<dbReference type="Proteomes" id="UP000316093">
    <property type="component" value="Chromosome"/>
</dbReference>
<evidence type="ECO:0000256" key="1">
    <source>
        <dbReference type="SAM" id="SignalP"/>
    </source>
</evidence>
<feature type="chain" id="PRO_5021419268" description="Cytochrome C" evidence="1">
    <location>
        <begin position="23"/>
        <end position="129"/>
    </location>
</feature>
<keyword evidence="1" id="KW-0732">Signal</keyword>
<reference evidence="2 3" key="1">
    <citation type="submission" date="2019-06" db="EMBL/GenBank/DDBJ databases">
        <title>A complete genome sequence for Luteibacter pinisoli MAH-14.</title>
        <authorList>
            <person name="Baltrus D.A."/>
        </authorList>
    </citation>
    <scope>NUCLEOTIDE SEQUENCE [LARGE SCALE GENOMIC DNA]</scope>
    <source>
        <strain evidence="2 3">MAH-14</strain>
    </source>
</reference>
<dbReference type="KEGG" id="lpy:FIV34_11585"/>
<keyword evidence="3" id="KW-1185">Reference proteome</keyword>
<accession>A0A4Y5Z372</accession>
<proteinExistence type="predicted"/>
<dbReference type="EMBL" id="CP041046">
    <property type="protein sequence ID" value="QDE39802.1"/>
    <property type="molecule type" value="Genomic_DNA"/>
</dbReference>
<evidence type="ECO:0008006" key="4">
    <source>
        <dbReference type="Google" id="ProtNLM"/>
    </source>
</evidence>
<dbReference type="RefSeq" id="WP_139982878.1">
    <property type="nucleotide sequence ID" value="NZ_CP041046.1"/>
</dbReference>
<dbReference type="OrthoDB" id="583214at2"/>